<dbReference type="Gene3D" id="2.30.29.30">
    <property type="entry name" value="Pleckstrin-homology domain (PH domain)/Phosphotyrosine-binding domain (PTB)"/>
    <property type="match status" value="1"/>
</dbReference>
<dbReference type="RefSeq" id="XP_006824946.1">
    <property type="nucleotide sequence ID" value="XM_006824883.1"/>
</dbReference>
<feature type="compositionally biased region" description="Acidic residues" evidence="2">
    <location>
        <begin position="174"/>
        <end position="226"/>
    </location>
</feature>
<dbReference type="SMART" id="SM00456">
    <property type="entry name" value="WW"/>
    <property type="match status" value="1"/>
</dbReference>
<dbReference type="Pfam" id="PF00397">
    <property type="entry name" value="WW"/>
    <property type="match status" value="1"/>
</dbReference>
<dbReference type="SUPFAM" id="SSF51045">
    <property type="entry name" value="WW domain"/>
    <property type="match status" value="1"/>
</dbReference>
<evidence type="ECO:0000313" key="6">
    <source>
        <dbReference type="RefSeq" id="XP_006824946.1"/>
    </source>
</evidence>
<organism evidence="5 6">
    <name type="scientific">Saccoglossus kowalevskii</name>
    <name type="common">Acorn worm</name>
    <dbReference type="NCBI Taxonomy" id="10224"/>
    <lineage>
        <taxon>Eukaryota</taxon>
        <taxon>Metazoa</taxon>
        <taxon>Hemichordata</taxon>
        <taxon>Enteropneusta</taxon>
        <taxon>Harrimaniidae</taxon>
        <taxon>Saccoglossus</taxon>
    </lineage>
</organism>
<accession>A0ABM0MY55</accession>
<dbReference type="InterPro" id="IPR011993">
    <property type="entry name" value="PH-like_dom_sf"/>
</dbReference>
<dbReference type="Proteomes" id="UP000694865">
    <property type="component" value="Unplaced"/>
</dbReference>
<name>A0ABM0MY55_SACKO</name>
<protein>
    <submittedName>
        <fullName evidence="6">Amyloid beta A4 precursor protein-binding family B member 1-like</fullName>
    </submittedName>
</protein>
<dbReference type="SUPFAM" id="SSF50729">
    <property type="entry name" value="PH domain-like"/>
    <property type="match status" value="1"/>
</dbReference>
<dbReference type="PANTHER" id="PTHR14058">
    <property type="entry name" value="AMYLOID BETA A4 PRECURSOR PROTEIN-BINDING FAMILY B"/>
    <property type="match status" value="1"/>
</dbReference>
<feature type="region of interest" description="Disordered" evidence="2">
    <location>
        <begin position="131"/>
        <end position="162"/>
    </location>
</feature>
<dbReference type="InterPro" id="IPR006020">
    <property type="entry name" value="PTB/PI_dom"/>
</dbReference>
<feature type="region of interest" description="Disordered" evidence="2">
    <location>
        <begin position="490"/>
        <end position="512"/>
    </location>
</feature>
<keyword evidence="5" id="KW-1185">Reference proteome</keyword>
<evidence type="ECO:0000313" key="5">
    <source>
        <dbReference type="Proteomes" id="UP000694865"/>
    </source>
</evidence>
<dbReference type="InterPro" id="IPR001202">
    <property type="entry name" value="WW_dom"/>
</dbReference>
<dbReference type="CDD" id="cd00201">
    <property type="entry name" value="WW"/>
    <property type="match status" value="1"/>
</dbReference>
<dbReference type="Pfam" id="PF00640">
    <property type="entry name" value="PID"/>
    <property type="match status" value="1"/>
</dbReference>
<dbReference type="InterPro" id="IPR036020">
    <property type="entry name" value="WW_dom_sf"/>
</dbReference>
<feature type="non-terminal residue" evidence="6">
    <location>
        <position position="755"/>
    </location>
</feature>
<dbReference type="InterPro" id="IPR039576">
    <property type="entry name" value="APBB1/2/3"/>
</dbReference>
<sequence>MLHSIMATDWRDYNDGQGGVMANQGPVSTIINPSYVNSLDLQANQQSNGEKPTTMAIATDDANRNFSSSAKEHFTAALENDLRIIALEQIVGPDLDFPNLYNLENAANSKRNNKSRKKYATTDLSAMGIDLTKDPSVNFHSPDGDTSSTTTTEDESDDCEKKKKKADLFADIDFIDDGVEEVEDSEEDEEDEDEEEDDDVETDEIEEDDGGDCESDETGTVDEDDDKVYYESTDRDSELECIDPGTESLNEDNDTATLTRNSGPGFLSYYASLESSAARYIGIGSGESPASSSVQSVYSDSEVDMKGVMYEPLQHETPYSEQQTTDSSTDCESTYEMLYKSFSMRHSQERELEEEQAYLGRTLSPYEGQPDFGYASETSYEDKTPGDTIRDKCLSGNSDLCTVPNKQSKGGYNQHGASSSTSAITTNSTCLSKGITKSLSLPPGWREVTDSSGTYYWHVPSGTTQWSPPSPVPQSKAKHQAAVPKRWSTGQNYSHLNVAQPGGGTSSDPDHSLQDFQASTLRYASLNMTSSTGKPESPIHGKKVIRFHVRSLGWVEMDEVDLSPGKSSVAVNNCIRQLSYRKNDIRDTAGIWGEGKDMYMVLEEDFLKLVDVSDGSVLNSQPVCDIRVWGVGRDNGRERDFAYVAKDKGSKKFKCHVFRCDIPAKAIANALHEICSKVMSQRRKTNAISMVTQGQVHPHTTHIPQSSRPIAIQRRDADKIESLPNQVVDFPTPKAEPTTVFRAHYVGSMMVPKAN</sequence>
<dbReference type="GeneID" id="100371081"/>
<dbReference type="PROSITE" id="PS50020">
    <property type="entry name" value="WW_DOMAIN_2"/>
    <property type="match status" value="1"/>
</dbReference>
<dbReference type="CDD" id="cd01272">
    <property type="entry name" value="PTB1_Fe65"/>
    <property type="match status" value="1"/>
</dbReference>
<dbReference type="PANTHER" id="PTHR14058:SF8">
    <property type="entry name" value="PROTEIN FE65 HOMOLOG"/>
    <property type="match status" value="1"/>
</dbReference>
<reference evidence="6" key="1">
    <citation type="submission" date="2025-08" db="UniProtKB">
        <authorList>
            <consortium name="RefSeq"/>
        </authorList>
    </citation>
    <scope>IDENTIFICATION</scope>
    <source>
        <tissue evidence="6">Testes</tissue>
    </source>
</reference>
<feature type="region of interest" description="Disordered" evidence="2">
    <location>
        <begin position="174"/>
        <end position="264"/>
    </location>
</feature>
<feature type="domain" description="PID" evidence="3">
    <location>
        <begin position="545"/>
        <end position="684"/>
    </location>
</feature>
<keyword evidence="1" id="KW-0677">Repeat</keyword>
<dbReference type="SMART" id="SM00462">
    <property type="entry name" value="PTB"/>
    <property type="match status" value="1"/>
</dbReference>
<gene>
    <name evidence="6" type="primary">LOC100371081</name>
</gene>
<feature type="compositionally biased region" description="Basic and acidic residues" evidence="2">
    <location>
        <begin position="227"/>
        <end position="238"/>
    </location>
</feature>
<dbReference type="Gene3D" id="2.20.70.10">
    <property type="match status" value="1"/>
</dbReference>
<evidence type="ECO:0000256" key="1">
    <source>
        <dbReference type="ARBA" id="ARBA00022737"/>
    </source>
</evidence>
<dbReference type="PROSITE" id="PS01179">
    <property type="entry name" value="PID"/>
    <property type="match status" value="1"/>
</dbReference>
<evidence type="ECO:0000259" key="4">
    <source>
        <dbReference type="PROSITE" id="PS50020"/>
    </source>
</evidence>
<evidence type="ECO:0000259" key="3">
    <source>
        <dbReference type="PROSITE" id="PS01179"/>
    </source>
</evidence>
<dbReference type="PROSITE" id="PS01159">
    <property type="entry name" value="WW_DOMAIN_1"/>
    <property type="match status" value="1"/>
</dbReference>
<proteinExistence type="predicted"/>
<evidence type="ECO:0000256" key="2">
    <source>
        <dbReference type="SAM" id="MobiDB-lite"/>
    </source>
</evidence>
<feature type="domain" description="WW" evidence="4">
    <location>
        <begin position="439"/>
        <end position="471"/>
    </location>
</feature>